<sequence length="58" mass="6836">MYQVTKEDFYKFDYLLCMDRSNLSNLNRIKPEGSKAMVQLFGDFDPEGDRIISDPYYG</sequence>
<evidence type="ECO:0000259" key="5">
    <source>
        <dbReference type="Pfam" id="PF01451"/>
    </source>
</evidence>
<dbReference type="InterPro" id="IPR050438">
    <property type="entry name" value="LMW_PTPase"/>
</dbReference>
<evidence type="ECO:0000256" key="1">
    <source>
        <dbReference type="ARBA" id="ARBA00011063"/>
    </source>
</evidence>
<dbReference type="InterPro" id="IPR023485">
    <property type="entry name" value="Ptyr_pPase"/>
</dbReference>
<keyword evidence="3" id="KW-0904">Protein phosphatase</keyword>
<dbReference type="PANTHER" id="PTHR11717">
    <property type="entry name" value="LOW MOLECULAR WEIGHT PROTEIN TYROSINE PHOSPHATASE"/>
    <property type="match status" value="1"/>
</dbReference>
<reference evidence="6" key="1">
    <citation type="submission" date="2021-06" db="EMBL/GenBank/DDBJ databases">
        <authorList>
            <person name="Kallberg Y."/>
            <person name="Tangrot J."/>
            <person name="Rosling A."/>
        </authorList>
    </citation>
    <scope>NUCLEOTIDE SEQUENCE</scope>
    <source>
        <strain evidence="6">IA702</strain>
    </source>
</reference>
<accession>A0A9N9G0C2</accession>
<dbReference type="PRINTS" id="PR00719">
    <property type="entry name" value="LMWPTPASE"/>
</dbReference>
<feature type="domain" description="Phosphotyrosine protein phosphatase I" evidence="5">
    <location>
        <begin position="3"/>
        <end position="58"/>
    </location>
</feature>
<dbReference type="AlphaFoldDB" id="A0A9N9G0C2"/>
<evidence type="ECO:0000313" key="7">
    <source>
        <dbReference type="Proteomes" id="UP000789572"/>
    </source>
</evidence>
<dbReference type="Pfam" id="PF01451">
    <property type="entry name" value="LMWPc"/>
    <property type="match status" value="1"/>
</dbReference>
<dbReference type="Gene3D" id="3.40.50.2300">
    <property type="match status" value="1"/>
</dbReference>
<protein>
    <submittedName>
        <fullName evidence="6">3141_t:CDS:1</fullName>
    </submittedName>
</protein>
<feature type="non-terminal residue" evidence="6">
    <location>
        <position position="58"/>
    </location>
</feature>
<dbReference type="InterPro" id="IPR036196">
    <property type="entry name" value="Ptyr_pPase_sf"/>
</dbReference>
<dbReference type="PANTHER" id="PTHR11717:SF7">
    <property type="entry name" value="LOW MOLECULAR WEIGHT PHOSPHOTYROSINE PROTEIN PHOSPHATASE"/>
    <property type="match status" value="1"/>
</dbReference>
<keyword evidence="7" id="KW-1185">Reference proteome</keyword>
<comment type="similarity">
    <text evidence="1">Belongs to the low molecular weight phosphotyrosine protein phosphatase family.</text>
</comment>
<dbReference type="SUPFAM" id="SSF52788">
    <property type="entry name" value="Phosphotyrosine protein phosphatases I"/>
    <property type="match status" value="1"/>
</dbReference>
<organism evidence="6 7">
    <name type="scientific">Paraglomus occultum</name>
    <dbReference type="NCBI Taxonomy" id="144539"/>
    <lineage>
        <taxon>Eukaryota</taxon>
        <taxon>Fungi</taxon>
        <taxon>Fungi incertae sedis</taxon>
        <taxon>Mucoromycota</taxon>
        <taxon>Glomeromycotina</taxon>
        <taxon>Glomeromycetes</taxon>
        <taxon>Paraglomerales</taxon>
        <taxon>Paraglomeraceae</taxon>
        <taxon>Paraglomus</taxon>
    </lineage>
</organism>
<keyword evidence="2" id="KW-0378">Hydrolase</keyword>
<evidence type="ECO:0000256" key="2">
    <source>
        <dbReference type="ARBA" id="ARBA00022801"/>
    </source>
</evidence>
<dbReference type="Proteomes" id="UP000789572">
    <property type="component" value="Unassembled WGS sequence"/>
</dbReference>
<dbReference type="EMBL" id="CAJVPJ010001002">
    <property type="protein sequence ID" value="CAG8570305.1"/>
    <property type="molecule type" value="Genomic_DNA"/>
</dbReference>
<dbReference type="InterPro" id="IPR017867">
    <property type="entry name" value="Tyr_phospatase_low_mol_wt"/>
</dbReference>
<evidence type="ECO:0000313" key="6">
    <source>
        <dbReference type="EMBL" id="CAG8570305.1"/>
    </source>
</evidence>
<comment type="caution">
    <text evidence="6">The sequence shown here is derived from an EMBL/GenBank/DDBJ whole genome shotgun (WGS) entry which is preliminary data.</text>
</comment>
<evidence type="ECO:0000256" key="3">
    <source>
        <dbReference type="ARBA" id="ARBA00022912"/>
    </source>
</evidence>
<dbReference type="OrthoDB" id="3388at2759"/>
<proteinExistence type="inferred from homology"/>
<feature type="active site" description="Proton donor" evidence="4">
    <location>
        <position position="54"/>
    </location>
</feature>
<evidence type="ECO:0000256" key="4">
    <source>
        <dbReference type="PIRSR" id="PIRSR617867-1"/>
    </source>
</evidence>
<gene>
    <name evidence="6" type="ORF">POCULU_LOCUS5960</name>
</gene>
<name>A0A9N9G0C2_9GLOM</name>
<dbReference type="GO" id="GO:0004725">
    <property type="term" value="F:protein tyrosine phosphatase activity"/>
    <property type="evidence" value="ECO:0007669"/>
    <property type="project" value="InterPro"/>
</dbReference>